<dbReference type="PROSITE" id="PS50110">
    <property type="entry name" value="RESPONSE_REGULATORY"/>
    <property type="match status" value="1"/>
</dbReference>
<gene>
    <name evidence="3" type="ORF">ASZ90_001698</name>
</gene>
<dbReference type="GO" id="GO:0016301">
    <property type="term" value="F:kinase activity"/>
    <property type="evidence" value="ECO:0007669"/>
    <property type="project" value="UniProtKB-KW"/>
</dbReference>
<dbReference type="InterPro" id="IPR001789">
    <property type="entry name" value="Sig_transdc_resp-reg_receiver"/>
</dbReference>
<dbReference type="CDD" id="cd17546">
    <property type="entry name" value="REC_hyHK_CKI1_RcsC-like"/>
    <property type="match status" value="1"/>
</dbReference>
<dbReference type="PANTHER" id="PTHR44591">
    <property type="entry name" value="STRESS RESPONSE REGULATOR PROTEIN 1"/>
    <property type="match status" value="1"/>
</dbReference>
<name>A0A0W8G5V2_9ZZZZ</name>
<protein>
    <submittedName>
        <fullName evidence="3">Sensory box histidine kinase/response regulator</fullName>
    </submittedName>
</protein>
<dbReference type="SUPFAM" id="SSF52172">
    <property type="entry name" value="CheY-like"/>
    <property type="match status" value="1"/>
</dbReference>
<keyword evidence="3" id="KW-0418">Kinase</keyword>
<dbReference type="SMART" id="SM00448">
    <property type="entry name" value="REC"/>
    <property type="match status" value="1"/>
</dbReference>
<dbReference type="Gene3D" id="3.40.50.2300">
    <property type="match status" value="1"/>
</dbReference>
<dbReference type="PANTHER" id="PTHR44591:SF3">
    <property type="entry name" value="RESPONSE REGULATORY DOMAIN-CONTAINING PROTEIN"/>
    <property type="match status" value="1"/>
</dbReference>
<dbReference type="GO" id="GO:0000160">
    <property type="term" value="P:phosphorelay signal transduction system"/>
    <property type="evidence" value="ECO:0007669"/>
    <property type="project" value="InterPro"/>
</dbReference>
<comment type="caution">
    <text evidence="3">The sequence shown here is derived from an EMBL/GenBank/DDBJ whole genome shotgun (WGS) entry which is preliminary data.</text>
</comment>
<feature type="domain" description="Response regulatory" evidence="2">
    <location>
        <begin position="17"/>
        <end position="134"/>
    </location>
</feature>
<dbReference type="InterPro" id="IPR011006">
    <property type="entry name" value="CheY-like_superfamily"/>
</dbReference>
<dbReference type="Pfam" id="PF00072">
    <property type="entry name" value="Response_reg"/>
    <property type="match status" value="1"/>
</dbReference>
<reference evidence="3" key="1">
    <citation type="journal article" date="2015" name="Proc. Natl. Acad. Sci. U.S.A.">
        <title>Networks of energetic and metabolic interactions define dynamics in microbial communities.</title>
        <authorList>
            <person name="Embree M."/>
            <person name="Liu J.K."/>
            <person name="Al-Bassam M.M."/>
            <person name="Zengler K."/>
        </authorList>
    </citation>
    <scope>NUCLEOTIDE SEQUENCE</scope>
</reference>
<organism evidence="3">
    <name type="scientific">hydrocarbon metagenome</name>
    <dbReference type="NCBI Taxonomy" id="938273"/>
    <lineage>
        <taxon>unclassified sequences</taxon>
        <taxon>metagenomes</taxon>
        <taxon>ecological metagenomes</taxon>
    </lineage>
</organism>
<proteinExistence type="predicted"/>
<evidence type="ECO:0000259" key="2">
    <source>
        <dbReference type="PROSITE" id="PS50110"/>
    </source>
</evidence>
<evidence type="ECO:0000313" key="3">
    <source>
        <dbReference type="EMBL" id="KUG28457.1"/>
    </source>
</evidence>
<dbReference type="InterPro" id="IPR050595">
    <property type="entry name" value="Bact_response_regulator"/>
</dbReference>
<keyword evidence="3" id="KW-0808">Transferase</keyword>
<dbReference type="AlphaFoldDB" id="A0A0W8G5V2"/>
<dbReference type="EMBL" id="LNQE01000219">
    <property type="protein sequence ID" value="KUG28457.1"/>
    <property type="molecule type" value="Genomic_DNA"/>
</dbReference>
<keyword evidence="1" id="KW-0597">Phosphoprotein</keyword>
<sequence>MLTYVPGSEQCCTRYLRILVVEDDPNHRKLARQVLEDSGHEVLSADDGEEALALLLVHDFDVVVLDMRMPGMDGREFIRRVRTSGREFADIPIIVMTGYGLSQHRELFQRYDIRDCLDKPYDCDHLLDRVKHCQPRA</sequence>
<evidence type="ECO:0000256" key="1">
    <source>
        <dbReference type="ARBA" id="ARBA00022553"/>
    </source>
</evidence>
<accession>A0A0W8G5V2</accession>